<comment type="caution">
    <text evidence="5">The sequence shown here is derived from an EMBL/GenBank/DDBJ whole genome shotgun (WGS) entry which is preliminary data.</text>
</comment>
<dbReference type="SUPFAM" id="SSF46785">
    <property type="entry name" value="Winged helix' DNA-binding domain"/>
    <property type="match status" value="1"/>
</dbReference>
<reference evidence="5" key="1">
    <citation type="submission" date="2023-06" db="EMBL/GenBank/DDBJ databases">
        <title>Genomic of Parafulvivirga corallium.</title>
        <authorList>
            <person name="Wang G."/>
        </authorList>
    </citation>
    <scope>NUCLEOTIDE SEQUENCE</scope>
    <source>
        <strain evidence="5">BMA10</strain>
    </source>
</reference>
<dbReference type="Proteomes" id="UP001172082">
    <property type="component" value="Unassembled WGS sequence"/>
</dbReference>
<keyword evidence="1" id="KW-0805">Transcription regulation</keyword>
<dbReference type="InterPro" id="IPR036390">
    <property type="entry name" value="WH_DNA-bd_sf"/>
</dbReference>
<keyword evidence="6" id="KW-1185">Reference proteome</keyword>
<proteinExistence type="predicted"/>
<dbReference type="PANTHER" id="PTHR42756">
    <property type="entry name" value="TRANSCRIPTIONAL REGULATOR, MARR"/>
    <property type="match status" value="1"/>
</dbReference>
<evidence type="ECO:0000256" key="1">
    <source>
        <dbReference type="ARBA" id="ARBA00023015"/>
    </source>
</evidence>
<dbReference type="PROSITE" id="PS01117">
    <property type="entry name" value="HTH_MARR_1"/>
    <property type="match status" value="1"/>
</dbReference>
<dbReference type="SMART" id="SM00347">
    <property type="entry name" value="HTH_MARR"/>
    <property type="match status" value="1"/>
</dbReference>
<dbReference type="Gene3D" id="1.10.10.10">
    <property type="entry name" value="Winged helix-like DNA-binding domain superfamily/Winged helix DNA-binding domain"/>
    <property type="match status" value="1"/>
</dbReference>
<dbReference type="InterPro" id="IPR000835">
    <property type="entry name" value="HTH_MarR-typ"/>
</dbReference>
<keyword evidence="3" id="KW-0804">Transcription</keyword>
<name>A0ABT8KYJ8_9BACT</name>
<dbReference type="RefSeq" id="WP_346755031.1">
    <property type="nucleotide sequence ID" value="NZ_JAUJEA010000014.1"/>
</dbReference>
<dbReference type="PRINTS" id="PR00598">
    <property type="entry name" value="HTHMARR"/>
</dbReference>
<sequence length="151" mass="17549">MSIEDDIQQPKFKSIYSKVLINLIYTSNWLKEREMSILKPYKLTVSQYNVLRILRGQKGKPATINLIIDRMLDRMSNASRIVDKLEDKGLVTRKQCPNDRRAVDVIISKKGLDLLNELDPKMSAWEKKFKILSQTEAENLSELLDKLRLAK</sequence>
<evidence type="ECO:0000256" key="2">
    <source>
        <dbReference type="ARBA" id="ARBA00023125"/>
    </source>
</evidence>
<protein>
    <submittedName>
        <fullName evidence="5">MarR family transcriptional regulator</fullName>
    </submittedName>
</protein>
<evidence type="ECO:0000259" key="4">
    <source>
        <dbReference type="PROSITE" id="PS50995"/>
    </source>
</evidence>
<evidence type="ECO:0000313" key="6">
    <source>
        <dbReference type="Proteomes" id="UP001172082"/>
    </source>
</evidence>
<accession>A0ABT8KYJ8</accession>
<keyword evidence="2" id="KW-0238">DNA-binding</keyword>
<gene>
    <name evidence="5" type="ORF">QQ008_26695</name>
</gene>
<dbReference type="PANTHER" id="PTHR42756:SF1">
    <property type="entry name" value="TRANSCRIPTIONAL REPRESSOR OF EMRAB OPERON"/>
    <property type="match status" value="1"/>
</dbReference>
<dbReference type="PROSITE" id="PS50995">
    <property type="entry name" value="HTH_MARR_2"/>
    <property type="match status" value="1"/>
</dbReference>
<dbReference type="Pfam" id="PF01047">
    <property type="entry name" value="MarR"/>
    <property type="match status" value="1"/>
</dbReference>
<dbReference type="InterPro" id="IPR023187">
    <property type="entry name" value="Tscrpt_reg_MarR-type_CS"/>
</dbReference>
<dbReference type="EMBL" id="JAUJEA010000014">
    <property type="protein sequence ID" value="MDN5205007.1"/>
    <property type="molecule type" value="Genomic_DNA"/>
</dbReference>
<dbReference type="InterPro" id="IPR036388">
    <property type="entry name" value="WH-like_DNA-bd_sf"/>
</dbReference>
<evidence type="ECO:0000313" key="5">
    <source>
        <dbReference type="EMBL" id="MDN5205007.1"/>
    </source>
</evidence>
<feature type="domain" description="HTH marR-type" evidence="4">
    <location>
        <begin position="16"/>
        <end position="149"/>
    </location>
</feature>
<organism evidence="5 6">
    <name type="scientific">Splendidivirga corallicola</name>
    <dbReference type="NCBI Taxonomy" id="3051826"/>
    <lineage>
        <taxon>Bacteria</taxon>
        <taxon>Pseudomonadati</taxon>
        <taxon>Bacteroidota</taxon>
        <taxon>Cytophagia</taxon>
        <taxon>Cytophagales</taxon>
        <taxon>Splendidivirgaceae</taxon>
        <taxon>Splendidivirga</taxon>
    </lineage>
</organism>
<evidence type="ECO:0000256" key="3">
    <source>
        <dbReference type="ARBA" id="ARBA00023163"/>
    </source>
</evidence>